<evidence type="ECO:0000313" key="2">
    <source>
        <dbReference type="EMBL" id="TNN66136.1"/>
    </source>
</evidence>
<organism evidence="2 3">
    <name type="scientific">Liparis tanakae</name>
    <name type="common">Tanaka's snailfish</name>
    <dbReference type="NCBI Taxonomy" id="230148"/>
    <lineage>
        <taxon>Eukaryota</taxon>
        <taxon>Metazoa</taxon>
        <taxon>Chordata</taxon>
        <taxon>Craniata</taxon>
        <taxon>Vertebrata</taxon>
        <taxon>Euteleostomi</taxon>
        <taxon>Actinopterygii</taxon>
        <taxon>Neopterygii</taxon>
        <taxon>Teleostei</taxon>
        <taxon>Neoteleostei</taxon>
        <taxon>Acanthomorphata</taxon>
        <taxon>Eupercaria</taxon>
        <taxon>Perciformes</taxon>
        <taxon>Cottioidei</taxon>
        <taxon>Cottales</taxon>
        <taxon>Liparidae</taxon>
        <taxon>Liparis</taxon>
    </lineage>
</organism>
<accession>A0A4Z2HK45</accession>
<reference evidence="2 3" key="1">
    <citation type="submission" date="2019-03" db="EMBL/GenBank/DDBJ databases">
        <title>First draft genome of Liparis tanakae, snailfish: a comprehensive survey of snailfish specific genes.</title>
        <authorList>
            <person name="Kim W."/>
            <person name="Song I."/>
            <person name="Jeong J.-H."/>
            <person name="Kim D."/>
            <person name="Kim S."/>
            <person name="Ryu S."/>
            <person name="Song J.Y."/>
            <person name="Lee S.K."/>
        </authorList>
    </citation>
    <scope>NUCLEOTIDE SEQUENCE [LARGE SCALE GENOMIC DNA]</scope>
    <source>
        <tissue evidence="2">Muscle</tissue>
    </source>
</reference>
<proteinExistence type="predicted"/>
<feature type="region of interest" description="Disordered" evidence="1">
    <location>
        <begin position="1"/>
        <end position="30"/>
    </location>
</feature>
<keyword evidence="3" id="KW-1185">Reference proteome</keyword>
<sequence>MDEGMERDSAARSGMAVGSSEIGGVLGKGWRHEERRELTETCGCGSDSDGKVKHFERQYVSDFTYVTPEDSSPLHKPRSGSAEVSEENTEHSEVWNNSRARPAPPQLSELTYIYIYHLFGRNLDVAIIDQSPGAPRWALSQNPSYAGHTCSSTETLPSNRSLTVHRPYLWRENSVVQLVVHYSLKDFLRTLLKLVVTM</sequence>
<protein>
    <submittedName>
        <fullName evidence="2">Uncharacterized protein</fullName>
    </submittedName>
</protein>
<feature type="region of interest" description="Disordered" evidence="1">
    <location>
        <begin position="66"/>
        <end position="101"/>
    </location>
</feature>
<evidence type="ECO:0000256" key="1">
    <source>
        <dbReference type="SAM" id="MobiDB-lite"/>
    </source>
</evidence>
<feature type="compositionally biased region" description="Basic and acidic residues" evidence="1">
    <location>
        <begin position="1"/>
        <end position="10"/>
    </location>
</feature>
<dbReference type="Proteomes" id="UP000314294">
    <property type="component" value="Unassembled WGS sequence"/>
</dbReference>
<gene>
    <name evidence="2" type="ORF">EYF80_023614</name>
</gene>
<dbReference type="EMBL" id="SRLO01000224">
    <property type="protein sequence ID" value="TNN66136.1"/>
    <property type="molecule type" value="Genomic_DNA"/>
</dbReference>
<dbReference type="AlphaFoldDB" id="A0A4Z2HK45"/>
<evidence type="ECO:0000313" key="3">
    <source>
        <dbReference type="Proteomes" id="UP000314294"/>
    </source>
</evidence>
<comment type="caution">
    <text evidence="2">The sequence shown here is derived from an EMBL/GenBank/DDBJ whole genome shotgun (WGS) entry which is preliminary data.</text>
</comment>
<name>A0A4Z2HK45_9TELE</name>